<dbReference type="Gene3D" id="2.20.25.80">
    <property type="entry name" value="WRKY domain"/>
    <property type="match status" value="1"/>
</dbReference>
<evidence type="ECO:0000256" key="3">
    <source>
        <dbReference type="ARBA" id="ARBA00023125"/>
    </source>
</evidence>
<keyword evidence="2" id="KW-0805">Transcription regulation</keyword>
<dbReference type="InterPro" id="IPR003657">
    <property type="entry name" value="WRKY_dom"/>
</dbReference>
<dbReference type="SMART" id="SM00774">
    <property type="entry name" value="WRKY"/>
    <property type="match status" value="1"/>
</dbReference>
<evidence type="ECO:0000313" key="10">
    <source>
        <dbReference type="EMBL" id="KAL1205046.1"/>
    </source>
</evidence>
<keyword evidence="4" id="KW-0804">Transcription</keyword>
<evidence type="ECO:0000256" key="6">
    <source>
        <dbReference type="ARBA" id="ARBA00059805"/>
    </source>
</evidence>
<dbReference type="PROSITE" id="PS50811">
    <property type="entry name" value="WRKY"/>
    <property type="match status" value="1"/>
</dbReference>
<keyword evidence="11" id="KW-1185">Reference proteome</keyword>
<evidence type="ECO:0000256" key="4">
    <source>
        <dbReference type="ARBA" id="ARBA00023163"/>
    </source>
</evidence>
<proteinExistence type="inferred from homology"/>
<dbReference type="InterPro" id="IPR036576">
    <property type="entry name" value="WRKY_dom_sf"/>
</dbReference>
<evidence type="ECO:0000256" key="5">
    <source>
        <dbReference type="ARBA" id="ARBA00023242"/>
    </source>
</evidence>
<accession>A0ABD1AE34</accession>
<comment type="similarity">
    <text evidence="7">Belongs to the WRKY group II-e family.</text>
</comment>
<evidence type="ECO:0000256" key="2">
    <source>
        <dbReference type="ARBA" id="ARBA00023015"/>
    </source>
</evidence>
<organism evidence="10 11">
    <name type="scientific">Cardamine amara subsp. amara</name>
    <dbReference type="NCBI Taxonomy" id="228776"/>
    <lineage>
        <taxon>Eukaryota</taxon>
        <taxon>Viridiplantae</taxon>
        <taxon>Streptophyta</taxon>
        <taxon>Embryophyta</taxon>
        <taxon>Tracheophyta</taxon>
        <taxon>Spermatophyta</taxon>
        <taxon>Magnoliopsida</taxon>
        <taxon>eudicotyledons</taxon>
        <taxon>Gunneridae</taxon>
        <taxon>Pentapetalae</taxon>
        <taxon>rosids</taxon>
        <taxon>malvids</taxon>
        <taxon>Brassicales</taxon>
        <taxon>Brassicaceae</taxon>
        <taxon>Cardamineae</taxon>
        <taxon>Cardamine</taxon>
    </lineage>
</organism>
<feature type="compositionally biased region" description="Acidic residues" evidence="8">
    <location>
        <begin position="330"/>
        <end position="345"/>
    </location>
</feature>
<feature type="compositionally biased region" description="Low complexity" evidence="8">
    <location>
        <begin position="278"/>
        <end position="325"/>
    </location>
</feature>
<dbReference type="GO" id="GO:0005634">
    <property type="term" value="C:nucleus"/>
    <property type="evidence" value="ECO:0007669"/>
    <property type="project" value="UniProtKB-SubCell"/>
</dbReference>
<dbReference type="AlphaFoldDB" id="A0ABD1AE34"/>
<reference evidence="10 11" key="1">
    <citation type="submission" date="2024-04" db="EMBL/GenBank/DDBJ databases">
        <title>Genome assembly C_amara_ONT_v2.</title>
        <authorList>
            <person name="Yant L."/>
            <person name="Moore C."/>
            <person name="Slenker M."/>
        </authorList>
    </citation>
    <scope>NUCLEOTIDE SEQUENCE [LARGE SCALE GENOMIC DNA]</scope>
    <source>
        <tissue evidence="10">Leaf</tissue>
    </source>
</reference>
<evidence type="ECO:0000256" key="1">
    <source>
        <dbReference type="ARBA" id="ARBA00004123"/>
    </source>
</evidence>
<dbReference type="SUPFAM" id="SSF118290">
    <property type="entry name" value="WRKY DNA-binding domain"/>
    <property type="match status" value="1"/>
</dbReference>
<gene>
    <name evidence="10" type="ORF">V5N11_016392</name>
</gene>
<evidence type="ECO:0000259" key="9">
    <source>
        <dbReference type="PROSITE" id="PS50811"/>
    </source>
</evidence>
<dbReference type="Proteomes" id="UP001558713">
    <property type="component" value="Unassembled WGS sequence"/>
</dbReference>
<feature type="domain" description="WRKY" evidence="9">
    <location>
        <begin position="204"/>
        <end position="270"/>
    </location>
</feature>
<name>A0ABD1AE34_CARAN</name>
<feature type="region of interest" description="Disordered" evidence="8">
    <location>
        <begin position="278"/>
        <end position="357"/>
    </location>
</feature>
<dbReference type="Pfam" id="PF03106">
    <property type="entry name" value="WRKY"/>
    <property type="match status" value="1"/>
</dbReference>
<keyword evidence="5" id="KW-0539">Nucleus</keyword>
<dbReference type="FunFam" id="2.20.25.80:FF:000005">
    <property type="entry name" value="probable WRKY transcription factor 14"/>
    <property type="match status" value="1"/>
</dbReference>
<dbReference type="PANTHER" id="PTHR32096">
    <property type="entry name" value="WRKY TRANSCRIPTION FACTOR 30-RELATED-RELATED"/>
    <property type="match status" value="1"/>
</dbReference>
<comment type="subcellular location">
    <subcellularLocation>
        <location evidence="1">Nucleus</location>
    </subcellularLocation>
</comment>
<dbReference type="GO" id="GO:0003677">
    <property type="term" value="F:DNA binding"/>
    <property type="evidence" value="ECO:0007669"/>
    <property type="project" value="UniProtKB-KW"/>
</dbReference>
<protein>
    <submittedName>
        <fullName evidence="10">WRKY transcription factor 14</fullName>
    </submittedName>
</protein>
<evidence type="ECO:0000256" key="7">
    <source>
        <dbReference type="ARBA" id="ARBA00060761"/>
    </source>
</evidence>
<comment type="caution">
    <text evidence="10">The sequence shown here is derived from an EMBL/GenBank/DDBJ whole genome shotgun (WGS) entry which is preliminary data.</text>
</comment>
<comment type="function">
    <text evidence="6">Transcription factor. Interacts specifically with the W box (5'-(T)TGAC[CT]-3'), a frequently occurring elicitor-responsive cis-acting element.</text>
</comment>
<dbReference type="EMBL" id="JBANAX010000525">
    <property type="protein sequence ID" value="KAL1205046.1"/>
    <property type="molecule type" value="Genomic_DNA"/>
</dbReference>
<dbReference type="PANTHER" id="PTHR32096:SF140">
    <property type="entry name" value="WRKY TRANSCRIPTION FACTOR 14-RELATED"/>
    <property type="match status" value="1"/>
</dbReference>
<evidence type="ECO:0000256" key="8">
    <source>
        <dbReference type="SAM" id="MobiDB-lite"/>
    </source>
</evidence>
<sequence>MCSVSELLDMDNFQGDLTDVVRGIGGHVLSPEATTPNIWPLPPPSPSDLHINAFGDPFVSMNDPLLQELNAVTNSGYFSAAGDSNNNNNGFLVPKVFEKDHINSQCSIFPRIRISQSNFIQDSSPCSSPAISAHVIAAAAAASPRGVINVDTNSPRNCLLVDGNTFSSQIQISSPRNIGLKRRKSQAKKVVCIPAPAAMNSRSSGEVVPSDLWAWRKYGQKPIKGSPFPRGYYRCSSSKGCSARKQVERSRTDPNMLVITYTSEHNHPWPIQRNALAGSTRSFSSSSPNSSKSSNTNATASSIGSQNPTFSPTSATPTPSLSASTVKDEREDDMELENVEDDDDNQIAPYRPELHNQHQPDDFFAELEELEGESLSMLLSQGCAGDGTNKTTVSDGLSDFFGWSGDNNNNNINDDQDSRSL</sequence>
<keyword evidence="3" id="KW-0238">DNA-binding</keyword>
<evidence type="ECO:0000313" key="11">
    <source>
        <dbReference type="Proteomes" id="UP001558713"/>
    </source>
</evidence>
<dbReference type="InterPro" id="IPR044810">
    <property type="entry name" value="WRKY_plant"/>
</dbReference>